<dbReference type="KEGG" id="sapo:SAPIO_CDS7774"/>
<dbReference type="SUPFAM" id="SSF56112">
    <property type="entry name" value="Protein kinase-like (PK-like)"/>
    <property type="match status" value="1"/>
</dbReference>
<dbReference type="Proteomes" id="UP000028545">
    <property type="component" value="Unassembled WGS sequence"/>
</dbReference>
<dbReference type="HOGENOM" id="CLU_035264_1_1_1"/>
<dbReference type="InterPro" id="IPR011009">
    <property type="entry name" value="Kinase-like_dom_sf"/>
</dbReference>
<dbReference type="AlphaFoldDB" id="A0A084G2N5"/>
<dbReference type="OMA" id="GYTNGWV"/>
<gene>
    <name evidence="2" type="ORF">SAPIO_CDS7774</name>
</gene>
<protein>
    <recommendedName>
        <fullName evidence="1">Protein kinase domain-containing protein</fullName>
    </recommendedName>
</protein>
<dbReference type="GO" id="GO:0005524">
    <property type="term" value="F:ATP binding"/>
    <property type="evidence" value="ECO:0007669"/>
    <property type="project" value="InterPro"/>
</dbReference>
<name>A0A084G2N5_PSEDA</name>
<dbReference type="Gene3D" id="1.10.510.10">
    <property type="entry name" value="Transferase(Phosphotransferase) domain 1"/>
    <property type="match status" value="1"/>
</dbReference>
<comment type="caution">
    <text evidence="2">The sequence shown here is derived from an EMBL/GenBank/DDBJ whole genome shotgun (WGS) entry which is preliminary data.</text>
</comment>
<dbReference type="PROSITE" id="PS50011">
    <property type="entry name" value="PROTEIN_KINASE_DOM"/>
    <property type="match status" value="1"/>
</dbReference>
<accession>A0A084G2N5</accession>
<feature type="domain" description="Protein kinase" evidence="1">
    <location>
        <begin position="54"/>
        <end position="263"/>
    </location>
</feature>
<dbReference type="EMBL" id="JOWA01000110">
    <property type="protein sequence ID" value="KEZ41597.1"/>
    <property type="molecule type" value="Genomic_DNA"/>
</dbReference>
<proteinExistence type="predicted"/>
<dbReference type="VEuPathDB" id="FungiDB:SAPIO_CDS7774"/>
<dbReference type="Pfam" id="PF00069">
    <property type="entry name" value="Pkinase"/>
    <property type="match status" value="1"/>
</dbReference>
<dbReference type="GO" id="GO:0004672">
    <property type="term" value="F:protein kinase activity"/>
    <property type="evidence" value="ECO:0007669"/>
    <property type="project" value="InterPro"/>
</dbReference>
<dbReference type="GeneID" id="27726846"/>
<dbReference type="InterPro" id="IPR000719">
    <property type="entry name" value="Prot_kinase_dom"/>
</dbReference>
<dbReference type="OrthoDB" id="4062651at2759"/>
<evidence type="ECO:0000313" key="3">
    <source>
        <dbReference type="Proteomes" id="UP000028545"/>
    </source>
</evidence>
<evidence type="ECO:0000259" key="1">
    <source>
        <dbReference type="PROSITE" id="PS50011"/>
    </source>
</evidence>
<organism evidence="2 3">
    <name type="scientific">Pseudallescheria apiosperma</name>
    <name type="common">Scedosporium apiospermum</name>
    <dbReference type="NCBI Taxonomy" id="563466"/>
    <lineage>
        <taxon>Eukaryota</taxon>
        <taxon>Fungi</taxon>
        <taxon>Dikarya</taxon>
        <taxon>Ascomycota</taxon>
        <taxon>Pezizomycotina</taxon>
        <taxon>Sordariomycetes</taxon>
        <taxon>Hypocreomycetidae</taxon>
        <taxon>Microascales</taxon>
        <taxon>Microascaceae</taxon>
        <taxon>Scedosporium</taxon>
    </lineage>
</organism>
<reference evidence="2 3" key="1">
    <citation type="journal article" date="2014" name="Genome Announc.">
        <title>Draft genome sequence of the pathogenic fungus Scedosporium apiospermum.</title>
        <authorList>
            <person name="Vandeputte P."/>
            <person name="Ghamrawi S."/>
            <person name="Rechenmann M."/>
            <person name="Iltis A."/>
            <person name="Giraud S."/>
            <person name="Fleury M."/>
            <person name="Thornton C."/>
            <person name="Delhaes L."/>
            <person name="Meyer W."/>
            <person name="Papon N."/>
            <person name="Bouchara J.P."/>
        </authorList>
    </citation>
    <scope>NUCLEOTIDE SEQUENCE [LARGE SCALE GENOMIC DNA]</scope>
    <source>
        <strain evidence="2 3">IHEM 14462</strain>
    </source>
</reference>
<keyword evidence="3" id="KW-1185">Reference proteome</keyword>
<dbReference type="RefSeq" id="XP_016641396.1">
    <property type="nucleotide sequence ID" value="XM_016789569.1"/>
</dbReference>
<sequence>MADSFIEDDPPTNFVIDFIFHSEDTDSKLTVMCNGKRIIIRLSADIAGELSPCPDENDMIDESTFGALLSKELCSSWPSFDPEIEICDDDRGDTPPSPTPNKVQPVGGTIPFFLKPIGLGDTRSAEREIKNYKKMRDVELPKDLHVPRLHGIVEDRTGLEFGLLLTYIECQAVTLRCAMRREVAMSLRHKWAEQIKSAVDGLHKAGVTWSDVKPDNVWVDVNEDAWVVDFGGGYTKGWVDKQAAGTVEGDRDRREKILEFIGV</sequence>
<evidence type="ECO:0000313" key="2">
    <source>
        <dbReference type="EMBL" id="KEZ41597.1"/>
    </source>
</evidence>